<dbReference type="KEGG" id="cce:Ccel_1161"/>
<organism evidence="6 7">
    <name type="scientific">Ruminiclostridium cellulolyticum (strain ATCC 35319 / DSM 5812 / JCM 6584 / H10)</name>
    <name type="common">Clostridium cellulolyticum</name>
    <dbReference type="NCBI Taxonomy" id="394503"/>
    <lineage>
        <taxon>Bacteria</taxon>
        <taxon>Bacillati</taxon>
        <taxon>Bacillota</taxon>
        <taxon>Clostridia</taxon>
        <taxon>Eubacteriales</taxon>
        <taxon>Oscillospiraceae</taxon>
        <taxon>Ruminiclostridium</taxon>
    </lineage>
</organism>
<dbReference type="STRING" id="394503.Ccel_1161"/>
<dbReference type="SMART" id="SM00382">
    <property type="entry name" value="AAA"/>
    <property type="match status" value="1"/>
</dbReference>
<gene>
    <name evidence="6" type="ordered locus">Ccel_1161</name>
</gene>
<accession>B8I018</accession>
<dbReference type="EMBL" id="CP001348">
    <property type="protein sequence ID" value="ACL75518.1"/>
    <property type="molecule type" value="Genomic_DNA"/>
</dbReference>
<dbReference type="GO" id="GO:0016887">
    <property type="term" value="F:ATP hydrolysis activity"/>
    <property type="evidence" value="ECO:0007669"/>
    <property type="project" value="InterPro"/>
</dbReference>
<keyword evidence="7" id="KW-1185">Reference proteome</keyword>
<evidence type="ECO:0000256" key="4">
    <source>
        <dbReference type="ARBA" id="ARBA00022840"/>
    </source>
</evidence>
<evidence type="ECO:0000313" key="7">
    <source>
        <dbReference type="Proteomes" id="UP000001349"/>
    </source>
</evidence>
<proteinExistence type="inferred from homology"/>
<feature type="domain" description="ABC transporter" evidence="5">
    <location>
        <begin position="5"/>
        <end position="233"/>
    </location>
</feature>
<protein>
    <submittedName>
        <fullName evidence="6">ABC transporter related</fullName>
    </submittedName>
</protein>
<dbReference type="Pfam" id="PF00005">
    <property type="entry name" value="ABC_tran"/>
    <property type="match status" value="1"/>
</dbReference>
<keyword evidence="3" id="KW-0547">Nucleotide-binding</keyword>
<dbReference type="HOGENOM" id="CLU_000604_1_2_9"/>
<dbReference type="InterPro" id="IPR017871">
    <property type="entry name" value="ABC_transporter-like_CS"/>
</dbReference>
<dbReference type="GO" id="GO:0005524">
    <property type="term" value="F:ATP binding"/>
    <property type="evidence" value="ECO:0007669"/>
    <property type="project" value="UniProtKB-KW"/>
</dbReference>
<dbReference type="RefSeq" id="WP_015924673.1">
    <property type="nucleotide sequence ID" value="NC_011898.1"/>
</dbReference>
<dbReference type="PROSITE" id="PS00211">
    <property type="entry name" value="ABC_TRANSPORTER_1"/>
    <property type="match status" value="1"/>
</dbReference>
<dbReference type="CDD" id="cd03268">
    <property type="entry name" value="ABC_BcrA_bacitracin_resist"/>
    <property type="match status" value="1"/>
</dbReference>
<evidence type="ECO:0000256" key="1">
    <source>
        <dbReference type="ARBA" id="ARBA00005417"/>
    </source>
</evidence>
<evidence type="ECO:0000313" key="6">
    <source>
        <dbReference type="EMBL" id="ACL75518.1"/>
    </source>
</evidence>
<dbReference type="Proteomes" id="UP000001349">
    <property type="component" value="Chromosome"/>
</dbReference>
<reference evidence="6 7" key="1">
    <citation type="submission" date="2009-01" db="EMBL/GenBank/DDBJ databases">
        <title>Complete sequence of Clostridium cellulolyticum H10.</title>
        <authorList>
            <consortium name="US DOE Joint Genome Institute"/>
            <person name="Lucas S."/>
            <person name="Copeland A."/>
            <person name="Lapidus A."/>
            <person name="Glavina del Rio T."/>
            <person name="Dalin E."/>
            <person name="Tice H."/>
            <person name="Bruce D."/>
            <person name="Goodwin L."/>
            <person name="Pitluck S."/>
            <person name="Chertkov O."/>
            <person name="Saunders E."/>
            <person name="Brettin T."/>
            <person name="Detter J.C."/>
            <person name="Han C."/>
            <person name="Larimer F."/>
            <person name="Land M."/>
            <person name="Hauser L."/>
            <person name="Kyrpides N."/>
            <person name="Ivanova N."/>
            <person name="Zhou J."/>
            <person name="Richardson P."/>
        </authorList>
    </citation>
    <scope>NUCLEOTIDE SEQUENCE [LARGE SCALE GENOMIC DNA]</scope>
    <source>
        <strain evidence="7">ATCC 35319 / DSM 5812 / JCM 6584 / H10</strain>
    </source>
</reference>
<keyword evidence="2" id="KW-0813">Transport</keyword>
<dbReference type="PANTHER" id="PTHR43335:SF8">
    <property type="entry name" value="ABC TRANSPORTER, ATP-BINDING PROTEIN"/>
    <property type="match status" value="1"/>
</dbReference>
<sequence length="307" mass="34670">MDYILKTQNLCKLYKNKKAVNGVNINVSKGDIYGFLGQNGAGKTTTIRMILGLIKPTEGEVFLFGERIFPGQNAHYGRIGSVIETAGFYPNLTAVENLEIHRRLMGVTNKSYLEEALEITGLTDVRNKRVKGFSLGMKQRLGISRALLHKPEFLILDEPTNGLDPVGIKEIRKLIQDLSMKRKITVLVSSHILSEIQQIASKIGIIHEGALLEEIDFESLKKKSRSYIEIKTSDDKKASFLLEKRKITDYKVIEQGVIRVYEKLNESSIFNRILSENGVEVSEIRVMNDTLEDYFLQLTGGSFRIQS</sequence>
<dbReference type="OrthoDB" id="9809205at2"/>
<evidence type="ECO:0000256" key="3">
    <source>
        <dbReference type="ARBA" id="ARBA00022741"/>
    </source>
</evidence>
<dbReference type="eggNOG" id="COG1131">
    <property type="taxonomic scope" value="Bacteria"/>
</dbReference>
<comment type="similarity">
    <text evidence="1">Belongs to the ABC transporter superfamily.</text>
</comment>
<dbReference type="InterPro" id="IPR003439">
    <property type="entry name" value="ABC_transporter-like_ATP-bd"/>
</dbReference>
<keyword evidence="4" id="KW-0067">ATP-binding</keyword>
<dbReference type="InterPro" id="IPR027417">
    <property type="entry name" value="P-loop_NTPase"/>
</dbReference>
<dbReference type="InterPro" id="IPR003593">
    <property type="entry name" value="AAA+_ATPase"/>
</dbReference>
<dbReference type="AlphaFoldDB" id="B8I018"/>
<dbReference type="Gene3D" id="3.40.50.300">
    <property type="entry name" value="P-loop containing nucleotide triphosphate hydrolases"/>
    <property type="match status" value="1"/>
</dbReference>
<name>B8I018_RUMCH</name>
<dbReference type="SUPFAM" id="SSF52540">
    <property type="entry name" value="P-loop containing nucleoside triphosphate hydrolases"/>
    <property type="match status" value="1"/>
</dbReference>
<evidence type="ECO:0000259" key="5">
    <source>
        <dbReference type="PROSITE" id="PS50893"/>
    </source>
</evidence>
<dbReference type="PANTHER" id="PTHR43335">
    <property type="entry name" value="ABC TRANSPORTER, ATP-BINDING PROTEIN"/>
    <property type="match status" value="1"/>
</dbReference>
<dbReference type="PROSITE" id="PS50893">
    <property type="entry name" value="ABC_TRANSPORTER_2"/>
    <property type="match status" value="1"/>
</dbReference>
<evidence type="ECO:0000256" key="2">
    <source>
        <dbReference type="ARBA" id="ARBA00022448"/>
    </source>
</evidence>